<sequence>MGNKPSASPFPSYDAAVGMYSASEVKELKAKFDTLSNGQATISASAFGKKTSTFGPYAQRHVHPRIFNAFDTKRDGVIDFEEYLCVVTVFRAGGAEEKMKCIYIMYEGIKSGGSMTKDNFRQLMVDASLICQKCDIPESTLDSWLAVSFKNH</sequence>
<proteinExistence type="inferred from homology"/>
<evidence type="ECO:0000256" key="1">
    <source>
        <dbReference type="ARBA" id="ARBA00006049"/>
    </source>
</evidence>
<dbReference type="PANTHER" id="PTHR23055">
    <property type="entry name" value="CALCIUM BINDING PROTEINS"/>
    <property type="match status" value="1"/>
</dbReference>
<reference evidence="7" key="1">
    <citation type="submission" date="2021-01" db="EMBL/GenBank/DDBJ databases">
        <authorList>
            <person name="Corre E."/>
            <person name="Pelletier E."/>
            <person name="Niang G."/>
            <person name="Scheremetjew M."/>
            <person name="Finn R."/>
            <person name="Kale V."/>
            <person name="Holt S."/>
            <person name="Cochrane G."/>
            <person name="Meng A."/>
            <person name="Brown T."/>
            <person name="Cohen L."/>
        </authorList>
    </citation>
    <scope>NUCLEOTIDE SEQUENCE</scope>
    <source>
        <strain evidence="7">CCAP 955/1</strain>
    </source>
</reference>
<dbReference type="PANTHER" id="PTHR23055:SF178">
    <property type="entry name" value="NEUROCALCIN HOMOLOG"/>
    <property type="match status" value="1"/>
</dbReference>
<gene>
    <name evidence="7" type="ORF">SELO1098_LOCUS29258</name>
</gene>
<organism evidence="7">
    <name type="scientific">Spumella elongata</name>
    <dbReference type="NCBI Taxonomy" id="89044"/>
    <lineage>
        <taxon>Eukaryota</taxon>
        <taxon>Sar</taxon>
        <taxon>Stramenopiles</taxon>
        <taxon>Ochrophyta</taxon>
        <taxon>Chrysophyceae</taxon>
        <taxon>Chromulinales</taxon>
        <taxon>Chromulinaceae</taxon>
        <taxon>Spumella</taxon>
    </lineage>
</organism>
<accession>A0A7S3HNT4</accession>
<name>A0A7S3HNT4_9STRA</name>
<dbReference type="InterPro" id="IPR011992">
    <property type="entry name" value="EF-hand-dom_pair"/>
</dbReference>
<evidence type="ECO:0000256" key="5">
    <source>
        <dbReference type="ARBA" id="ARBA00023288"/>
    </source>
</evidence>
<keyword evidence="3" id="KW-0479">Metal-binding</keyword>
<evidence type="ECO:0000259" key="6">
    <source>
        <dbReference type="PROSITE" id="PS50222"/>
    </source>
</evidence>
<keyword evidence="5" id="KW-0449">Lipoprotein</keyword>
<keyword evidence="2" id="KW-0519">Myristate</keyword>
<dbReference type="InterPro" id="IPR028846">
    <property type="entry name" value="Recoverin"/>
</dbReference>
<dbReference type="InterPro" id="IPR002048">
    <property type="entry name" value="EF_hand_dom"/>
</dbReference>
<dbReference type="GO" id="GO:0005509">
    <property type="term" value="F:calcium ion binding"/>
    <property type="evidence" value="ECO:0007669"/>
    <property type="project" value="InterPro"/>
</dbReference>
<evidence type="ECO:0000256" key="4">
    <source>
        <dbReference type="ARBA" id="ARBA00022737"/>
    </source>
</evidence>
<feature type="domain" description="EF-hand" evidence="6">
    <location>
        <begin position="65"/>
        <end position="93"/>
    </location>
</feature>
<dbReference type="PRINTS" id="PR00450">
    <property type="entry name" value="RECOVERIN"/>
</dbReference>
<dbReference type="Gene3D" id="1.10.238.10">
    <property type="entry name" value="EF-hand"/>
    <property type="match status" value="1"/>
</dbReference>
<comment type="similarity">
    <text evidence="1">Belongs to the recoverin family.</text>
</comment>
<dbReference type="PROSITE" id="PS50222">
    <property type="entry name" value="EF_HAND_2"/>
    <property type="match status" value="1"/>
</dbReference>
<protein>
    <recommendedName>
        <fullName evidence="6">EF-hand domain-containing protein</fullName>
    </recommendedName>
</protein>
<evidence type="ECO:0000256" key="3">
    <source>
        <dbReference type="ARBA" id="ARBA00022723"/>
    </source>
</evidence>
<dbReference type="AlphaFoldDB" id="A0A7S3HNT4"/>
<dbReference type="EMBL" id="HBIC01057124">
    <property type="protein sequence ID" value="CAE0300402.1"/>
    <property type="molecule type" value="Transcribed_RNA"/>
</dbReference>
<dbReference type="SUPFAM" id="SSF47473">
    <property type="entry name" value="EF-hand"/>
    <property type="match status" value="1"/>
</dbReference>
<evidence type="ECO:0000256" key="2">
    <source>
        <dbReference type="ARBA" id="ARBA00022707"/>
    </source>
</evidence>
<evidence type="ECO:0000313" key="7">
    <source>
        <dbReference type="EMBL" id="CAE0300402.1"/>
    </source>
</evidence>
<keyword evidence="4" id="KW-0677">Repeat</keyword>